<keyword evidence="2" id="KW-1185">Reference proteome</keyword>
<dbReference type="AlphaFoldDB" id="A0A369BM03"/>
<organism evidence="1 2">
    <name type="scientific">Thioalbus denitrificans</name>
    <dbReference type="NCBI Taxonomy" id="547122"/>
    <lineage>
        <taxon>Bacteria</taxon>
        <taxon>Pseudomonadati</taxon>
        <taxon>Pseudomonadota</taxon>
        <taxon>Gammaproteobacteria</taxon>
        <taxon>Chromatiales</taxon>
        <taxon>Ectothiorhodospiraceae</taxon>
        <taxon>Thioalbus</taxon>
    </lineage>
</organism>
<comment type="caution">
    <text evidence="1">The sequence shown here is derived from an EMBL/GenBank/DDBJ whole genome shotgun (WGS) entry which is preliminary data.</text>
</comment>
<protein>
    <submittedName>
        <fullName evidence="1">Uncharacterized protein</fullName>
    </submittedName>
</protein>
<accession>A0A369BM03</accession>
<sequence>MSGCYKLMLSSSVRREAAHRFHASPGYERYGYAFTVAP</sequence>
<gene>
    <name evidence="1" type="ORF">DFQ59_11844</name>
</gene>
<evidence type="ECO:0000313" key="2">
    <source>
        <dbReference type="Proteomes" id="UP000252707"/>
    </source>
</evidence>
<name>A0A369BM03_9GAMM</name>
<proteinExistence type="predicted"/>
<reference evidence="1 2" key="1">
    <citation type="submission" date="2018-07" db="EMBL/GenBank/DDBJ databases">
        <title>Genomic Encyclopedia of Type Strains, Phase IV (KMG-IV): sequencing the most valuable type-strain genomes for metagenomic binning, comparative biology and taxonomic classification.</title>
        <authorList>
            <person name="Goeker M."/>
        </authorList>
    </citation>
    <scope>NUCLEOTIDE SEQUENCE [LARGE SCALE GENOMIC DNA]</scope>
    <source>
        <strain evidence="1 2">DSM 26407</strain>
    </source>
</reference>
<evidence type="ECO:0000313" key="1">
    <source>
        <dbReference type="EMBL" id="RCX22431.1"/>
    </source>
</evidence>
<dbReference type="Proteomes" id="UP000252707">
    <property type="component" value="Unassembled WGS sequence"/>
</dbReference>
<dbReference type="EMBL" id="QPJY01000018">
    <property type="protein sequence ID" value="RCX22431.1"/>
    <property type="molecule type" value="Genomic_DNA"/>
</dbReference>